<protein>
    <submittedName>
        <fullName evidence="1">Putative phytoene dehydrogenase (Phytoene desaturase)</fullName>
    </submittedName>
</protein>
<dbReference type="eggNOG" id="COG0644">
    <property type="taxonomic scope" value="Bacteria"/>
</dbReference>
<dbReference type="PANTHER" id="PTHR43422:SF3">
    <property type="entry name" value="THIAMINE THIAZOLE SYNTHASE"/>
    <property type="match status" value="1"/>
</dbReference>
<dbReference type="OrthoDB" id="9790035at2"/>
<dbReference type="HOGENOM" id="CLU_028028_2_0_11"/>
<dbReference type="AlphaFoldDB" id="F8K0L4"/>
<accession>F8K0L4</accession>
<dbReference type="SUPFAM" id="SSF51905">
    <property type="entry name" value="FAD/NAD(P)-binding domain"/>
    <property type="match status" value="1"/>
</dbReference>
<dbReference type="RefSeq" id="WP_014145758.1">
    <property type="nucleotide sequence ID" value="NC_016111.1"/>
</dbReference>
<dbReference type="PRINTS" id="PR00420">
    <property type="entry name" value="RNGMNOXGNASE"/>
</dbReference>
<dbReference type="EMBL" id="CP003219">
    <property type="protein sequence ID" value="AEW97420.1"/>
    <property type="molecule type" value="Genomic_DNA"/>
</dbReference>
<organism evidence="1 2">
    <name type="scientific">Streptantibioticus cattleyicolor (strain ATCC 35852 / DSM 46488 / JCM 4925 / NBRC 14057 / NRRL 8057)</name>
    <name type="common">Streptomyces cattleya</name>
    <dbReference type="NCBI Taxonomy" id="1003195"/>
    <lineage>
        <taxon>Bacteria</taxon>
        <taxon>Bacillati</taxon>
        <taxon>Actinomycetota</taxon>
        <taxon>Actinomycetes</taxon>
        <taxon>Kitasatosporales</taxon>
        <taxon>Streptomycetaceae</taxon>
        <taxon>Streptantibioticus</taxon>
    </lineage>
</organism>
<sequence length="439" mass="47270">MRQAVVLGSSIAGLLAARVLAEHTEDVAVLEPDDMAADGALRPGAPQGVQLHVLLDMGRIQLERWFPGLTAALVADGAVHAQGTEFHSYVDGALKVPVPGHEMIGATRPFIEHRIRRRVLALPNVRTVRGRADRLVLTGGRVTGVGYRTADGGRAELTADFVVDATGRASRLGAWLTEAGWPAPPVRRMPIDLGYATAYFRRGAELPGVKIAASVVSPPRPGEAQRDGNAMAEVEGGRWMVMIGAYADGRPGKDPDEFRDRLARAAAAPFRTVAAECEMLGDVAVHRTPDSRRREFTALDRFPGGLVAAGDAVAAFNPVYGQGMSSAALHASCLSAYLRSGAAPGEPALGYFRRIRVVVDAAWSLSTLGDLAQPHVPGPYPPGYRISQWYSTLLVRATVTDQETHRRFLDVVNMRAHPRLLSRPDTVWRVARALWSAPN</sequence>
<dbReference type="PANTHER" id="PTHR43422">
    <property type="entry name" value="THIAMINE THIAZOLE SYNTHASE"/>
    <property type="match status" value="1"/>
</dbReference>
<gene>
    <name evidence="1" type="ordered locus">SCATT_50490</name>
</gene>
<reference evidence="2" key="1">
    <citation type="submission" date="2011-12" db="EMBL/GenBank/DDBJ databases">
        <title>Complete genome sequence of Streptomyces cattleya strain DSM 46488.</title>
        <authorList>
            <person name="Ou H.-Y."/>
            <person name="Li P."/>
            <person name="Zhao C."/>
            <person name="O'Hagan D."/>
            <person name="Deng Z."/>
        </authorList>
    </citation>
    <scope>NUCLEOTIDE SEQUENCE [LARGE SCALE GENOMIC DNA]</scope>
    <source>
        <strain evidence="2">ATCC 35852 / DSM 46488 / JCM 4925 / NBRC 14057 / NRRL 8057</strain>
    </source>
</reference>
<accession>G8X3P7</accession>
<proteinExistence type="predicted"/>
<dbReference type="PATRIC" id="fig|1003195.11.peg.6477"/>
<dbReference type="Proteomes" id="UP000007842">
    <property type="component" value="Chromosome"/>
</dbReference>
<keyword evidence="2" id="KW-1185">Reference proteome</keyword>
<dbReference type="KEGG" id="sct:SCAT_5055"/>
<dbReference type="Gene3D" id="3.50.50.60">
    <property type="entry name" value="FAD/NAD(P)-binding domain"/>
    <property type="match status" value="1"/>
</dbReference>
<dbReference type="KEGG" id="scy:SCATT_50490"/>
<dbReference type="STRING" id="1003195.SCATT_50490"/>
<evidence type="ECO:0000313" key="2">
    <source>
        <dbReference type="Proteomes" id="UP000007842"/>
    </source>
</evidence>
<evidence type="ECO:0000313" key="1">
    <source>
        <dbReference type="EMBL" id="AEW97420.1"/>
    </source>
</evidence>
<name>F8K0L4_STREN</name>
<dbReference type="Gene3D" id="3.30.9.100">
    <property type="match status" value="1"/>
</dbReference>
<dbReference type="InterPro" id="IPR036188">
    <property type="entry name" value="FAD/NAD-bd_sf"/>
</dbReference>